<dbReference type="PROSITE" id="PS51257">
    <property type="entry name" value="PROKAR_LIPOPROTEIN"/>
    <property type="match status" value="1"/>
</dbReference>
<feature type="chain" id="PRO_5015532763" evidence="1">
    <location>
        <begin position="23"/>
        <end position="406"/>
    </location>
</feature>
<dbReference type="SUPFAM" id="SSF53955">
    <property type="entry name" value="Lysozyme-like"/>
    <property type="match status" value="1"/>
</dbReference>
<dbReference type="Gene3D" id="1.10.8.350">
    <property type="entry name" value="Bacterial muramidase"/>
    <property type="match status" value="1"/>
</dbReference>
<dbReference type="Pfam" id="PF13406">
    <property type="entry name" value="SLT_2"/>
    <property type="match status" value="1"/>
</dbReference>
<dbReference type="Pfam" id="PF01471">
    <property type="entry name" value="PG_binding_1"/>
    <property type="match status" value="1"/>
</dbReference>
<dbReference type="SUPFAM" id="SSF47090">
    <property type="entry name" value="PGBD-like"/>
    <property type="match status" value="1"/>
</dbReference>
<sequence>MPLPRLFAGLVAALGLAACAHAQPAGESFADWKTGFAAELREEGVDPAIVSSMFDGLEPDMGIIERDRSQPEFVRPVWEYLQGAASEERAANGRAAQARVATDLAAIEARYGVDADILTAVWGLESAYGAITGGNDVVRSLATLAWEGRRRNWAERQLRAVSDMLAAGYAERDQLTGSWAGAMGQTQFIPATYLSRAVDFDGDGKRNIWTDEADALASAANLLAEAGWREGGLVAQEVALPEDFDFASWSERETRRVSDWSMTGVERVGGDWETDDLYARARLVLPAGAGGPAFLVFDNFDALMAYNNSTAYALGVSYLARRIETGATLPGGWPEANPPINYTQSQALQRALTALGYSTNGVDGIIGPNTRRALQAFQADRGLPADGYAGRQAFDAVMAASAAGDS</sequence>
<dbReference type="Proteomes" id="UP000245168">
    <property type="component" value="Unassembled WGS sequence"/>
</dbReference>
<dbReference type="InterPro" id="IPR011970">
    <property type="entry name" value="MltB_2"/>
</dbReference>
<dbReference type="InterPro" id="IPR036365">
    <property type="entry name" value="PGBD-like_sf"/>
</dbReference>
<evidence type="ECO:0000313" key="5">
    <source>
        <dbReference type="Proteomes" id="UP000245168"/>
    </source>
</evidence>
<keyword evidence="1" id="KW-0732">Signal</keyword>
<reference evidence="5" key="1">
    <citation type="submission" date="2018-05" db="EMBL/GenBank/DDBJ databases">
        <authorList>
            <person name="Liu B.-T."/>
        </authorList>
    </citation>
    <scope>NUCLEOTIDE SEQUENCE [LARGE SCALE GENOMIC DNA]</scope>
    <source>
        <strain evidence="5">WD6-1</strain>
    </source>
</reference>
<evidence type="ECO:0000256" key="1">
    <source>
        <dbReference type="SAM" id="SignalP"/>
    </source>
</evidence>
<dbReference type="EMBL" id="QEXV01000001">
    <property type="protein sequence ID" value="PWE18664.1"/>
    <property type="molecule type" value="Genomic_DNA"/>
</dbReference>
<dbReference type="OrthoDB" id="9808544at2"/>
<name>A0A2U2BXG5_9PROT</name>
<dbReference type="InterPro" id="IPR036366">
    <property type="entry name" value="PGBDSf"/>
</dbReference>
<feature type="domain" description="Transglycosylase SLT" evidence="3">
    <location>
        <begin position="28"/>
        <end position="320"/>
    </location>
</feature>
<dbReference type="GO" id="GO:0009253">
    <property type="term" value="P:peptidoglycan catabolic process"/>
    <property type="evidence" value="ECO:0007669"/>
    <property type="project" value="TreeGrafter"/>
</dbReference>
<dbReference type="PANTHER" id="PTHR30163:SF8">
    <property type="entry name" value="LYTIC MUREIN TRANSGLYCOSYLASE"/>
    <property type="match status" value="1"/>
</dbReference>
<feature type="signal peptide" evidence="1">
    <location>
        <begin position="1"/>
        <end position="22"/>
    </location>
</feature>
<gene>
    <name evidence="4" type="ORF">DDZ18_03455</name>
</gene>
<dbReference type="InterPro" id="IPR023346">
    <property type="entry name" value="Lysozyme-like_dom_sf"/>
</dbReference>
<dbReference type="AlphaFoldDB" id="A0A2U2BXG5"/>
<feature type="domain" description="Peptidoglycan binding-like" evidence="2">
    <location>
        <begin position="346"/>
        <end position="395"/>
    </location>
</feature>
<evidence type="ECO:0000259" key="3">
    <source>
        <dbReference type="Pfam" id="PF13406"/>
    </source>
</evidence>
<protein>
    <submittedName>
        <fullName evidence="4">Lytic murein transglycosylase</fullName>
    </submittedName>
</protein>
<dbReference type="InterPro" id="IPR031304">
    <property type="entry name" value="SLT_2"/>
</dbReference>
<dbReference type="NCBIfam" id="TIGR02283">
    <property type="entry name" value="MltB_2"/>
    <property type="match status" value="1"/>
</dbReference>
<dbReference type="GO" id="GO:0008933">
    <property type="term" value="F:peptidoglycan lytic transglycosylase activity"/>
    <property type="evidence" value="ECO:0007669"/>
    <property type="project" value="TreeGrafter"/>
</dbReference>
<dbReference type="InterPro" id="IPR002477">
    <property type="entry name" value="Peptidoglycan-bd-like"/>
</dbReference>
<comment type="caution">
    <text evidence="4">The sequence shown here is derived from an EMBL/GenBank/DDBJ whole genome shotgun (WGS) entry which is preliminary data.</text>
</comment>
<proteinExistence type="predicted"/>
<accession>A0A2U2BXG5</accession>
<evidence type="ECO:0000313" key="4">
    <source>
        <dbReference type="EMBL" id="PWE18664.1"/>
    </source>
</evidence>
<dbReference type="InterPro" id="IPR043426">
    <property type="entry name" value="MltB-like"/>
</dbReference>
<keyword evidence="5" id="KW-1185">Reference proteome</keyword>
<dbReference type="PANTHER" id="PTHR30163">
    <property type="entry name" value="MEMBRANE-BOUND LYTIC MUREIN TRANSGLYCOSYLASE B"/>
    <property type="match status" value="1"/>
</dbReference>
<dbReference type="Gene3D" id="1.10.101.10">
    <property type="entry name" value="PGBD-like superfamily/PGBD"/>
    <property type="match status" value="1"/>
</dbReference>
<dbReference type="RefSeq" id="WP_109251938.1">
    <property type="nucleotide sequence ID" value="NZ_QEXV01000001.1"/>
</dbReference>
<evidence type="ECO:0000259" key="2">
    <source>
        <dbReference type="Pfam" id="PF01471"/>
    </source>
</evidence>
<organism evidence="4 5">
    <name type="scientific">Marinicauda salina</name>
    <dbReference type="NCBI Taxonomy" id="2135793"/>
    <lineage>
        <taxon>Bacteria</taxon>
        <taxon>Pseudomonadati</taxon>
        <taxon>Pseudomonadota</taxon>
        <taxon>Alphaproteobacteria</taxon>
        <taxon>Maricaulales</taxon>
        <taxon>Maricaulaceae</taxon>
        <taxon>Marinicauda</taxon>
    </lineage>
</organism>
<dbReference type="Gene3D" id="1.10.530.10">
    <property type="match status" value="1"/>
</dbReference>